<evidence type="ECO:0000313" key="2">
    <source>
        <dbReference type="EMBL" id="MDL2059092.1"/>
    </source>
</evidence>
<evidence type="ECO:0000256" key="1">
    <source>
        <dbReference type="SAM" id="MobiDB-lite"/>
    </source>
</evidence>
<keyword evidence="2" id="KW-0132">Cell division</keyword>
<name>A0ABT7IL53_9BURK</name>
<feature type="region of interest" description="Disordered" evidence="1">
    <location>
        <begin position="88"/>
        <end position="111"/>
    </location>
</feature>
<reference evidence="2" key="1">
    <citation type="submission" date="2023-03" db="EMBL/GenBank/DDBJ databases">
        <title>Mesosutterella sp. nov. isolated from porcine feces.</title>
        <authorList>
            <person name="Yu S."/>
        </authorList>
    </citation>
    <scope>NUCLEOTIDE SEQUENCE</scope>
    <source>
        <strain evidence="2">AGMB02718</strain>
    </source>
</reference>
<dbReference type="SUPFAM" id="SSF102829">
    <property type="entry name" value="Cell division protein ZapA-like"/>
    <property type="match status" value="1"/>
</dbReference>
<proteinExistence type="predicted"/>
<sequence length="111" mass="12529">MDRTFRLAVAPENAEKLQRCGAELDRRMREIRESGRVLGYDQIAVMVALDLIWTGFDKDEEARINKSRQQEASSKIEQLRAECEAAIARNQPEQTPAESAPEAVDASLPRD</sequence>
<dbReference type="Pfam" id="PF05164">
    <property type="entry name" value="ZapA"/>
    <property type="match status" value="1"/>
</dbReference>
<protein>
    <submittedName>
        <fullName evidence="2">Cell division protein ZapA</fullName>
    </submittedName>
</protein>
<dbReference type="InterPro" id="IPR042233">
    <property type="entry name" value="Cell_div_ZapA_N"/>
</dbReference>
<evidence type="ECO:0000313" key="3">
    <source>
        <dbReference type="Proteomes" id="UP001165481"/>
    </source>
</evidence>
<keyword evidence="2" id="KW-0131">Cell cycle</keyword>
<gene>
    <name evidence="2" type="ORF">MUN46_003930</name>
</gene>
<dbReference type="Proteomes" id="UP001165481">
    <property type="component" value="Unassembled WGS sequence"/>
</dbReference>
<dbReference type="GO" id="GO:0051301">
    <property type="term" value="P:cell division"/>
    <property type="evidence" value="ECO:0007669"/>
    <property type="project" value="UniProtKB-KW"/>
</dbReference>
<keyword evidence="3" id="KW-1185">Reference proteome</keyword>
<dbReference type="RefSeq" id="WP_285230556.1">
    <property type="nucleotide sequence ID" value="NZ_JAKZJU020000001.1"/>
</dbReference>
<organism evidence="2 3">
    <name type="scientific">Mesosutterella faecium</name>
    <dbReference type="NCBI Taxonomy" id="2925194"/>
    <lineage>
        <taxon>Bacteria</taxon>
        <taxon>Pseudomonadati</taxon>
        <taxon>Pseudomonadota</taxon>
        <taxon>Betaproteobacteria</taxon>
        <taxon>Burkholderiales</taxon>
        <taxon>Sutterellaceae</taxon>
        <taxon>Mesosutterella</taxon>
    </lineage>
</organism>
<dbReference type="Gene3D" id="3.30.160.880">
    <property type="entry name" value="Cell division protein ZapA protomer, N-terminal domain"/>
    <property type="match status" value="1"/>
</dbReference>
<dbReference type="EMBL" id="JAKZJU020000001">
    <property type="protein sequence ID" value="MDL2059092.1"/>
    <property type="molecule type" value="Genomic_DNA"/>
</dbReference>
<comment type="caution">
    <text evidence="2">The sequence shown here is derived from an EMBL/GenBank/DDBJ whole genome shotgun (WGS) entry which is preliminary data.</text>
</comment>
<accession>A0ABT7IL53</accession>
<dbReference type="InterPro" id="IPR036192">
    <property type="entry name" value="Cell_div_ZapA-like_sf"/>
</dbReference>
<dbReference type="InterPro" id="IPR007838">
    <property type="entry name" value="Cell_div_ZapA-like"/>
</dbReference>